<keyword evidence="2" id="KW-1185">Reference proteome</keyword>
<dbReference type="Pfam" id="PF20074">
    <property type="entry name" value="DUF6470"/>
    <property type="match status" value="1"/>
</dbReference>
<accession>A0ABS4GN05</accession>
<sequence>MRFPQIRLTQTWAQIGLNQIKPSQEIEQPKAVMNLHQEPARLTIERTPGMMEIDQRQAWHDQNLKDPFTLNEENSAQARGQALEGIARRVQEGKRLAAIEQGGNPVAQIAKENTTPGPIPYNFGVMPGYGSVSFNFIPAEISINWEQGGAFMEPQTHKPIHEYSPGKVEMYLKQKESLAIDFVGGNLDQIG</sequence>
<protein>
    <submittedName>
        <fullName evidence="1">Uncharacterized protein</fullName>
    </submittedName>
</protein>
<dbReference type="RefSeq" id="WP_209809594.1">
    <property type="nucleotide sequence ID" value="NZ_JAGGKT010000003.1"/>
</dbReference>
<proteinExistence type="predicted"/>
<organism evidence="1 2">
    <name type="scientific">Ammoniphilus resinae</name>
    <dbReference type="NCBI Taxonomy" id="861532"/>
    <lineage>
        <taxon>Bacteria</taxon>
        <taxon>Bacillati</taxon>
        <taxon>Bacillota</taxon>
        <taxon>Bacilli</taxon>
        <taxon>Bacillales</taxon>
        <taxon>Paenibacillaceae</taxon>
        <taxon>Aneurinibacillus group</taxon>
        <taxon>Ammoniphilus</taxon>
    </lineage>
</organism>
<name>A0ABS4GN05_9BACL</name>
<dbReference type="EMBL" id="JAGGKT010000003">
    <property type="protein sequence ID" value="MBP1931497.1"/>
    <property type="molecule type" value="Genomic_DNA"/>
</dbReference>
<reference evidence="1 2" key="1">
    <citation type="submission" date="2021-03" db="EMBL/GenBank/DDBJ databases">
        <title>Genomic Encyclopedia of Type Strains, Phase IV (KMG-IV): sequencing the most valuable type-strain genomes for metagenomic binning, comparative biology and taxonomic classification.</title>
        <authorList>
            <person name="Goeker M."/>
        </authorList>
    </citation>
    <scope>NUCLEOTIDE SEQUENCE [LARGE SCALE GENOMIC DNA]</scope>
    <source>
        <strain evidence="1 2">DSM 24738</strain>
    </source>
</reference>
<evidence type="ECO:0000313" key="1">
    <source>
        <dbReference type="EMBL" id="MBP1931497.1"/>
    </source>
</evidence>
<gene>
    <name evidence="1" type="ORF">J2Z37_001498</name>
</gene>
<evidence type="ECO:0000313" key="2">
    <source>
        <dbReference type="Proteomes" id="UP001519343"/>
    </source>
</evidence>
<comment type="caution">
    <text evidence="1">The sequence shown here is derived from an EMBL/GenBank/DDBJ whole genome shotgun (WGS) entry which is preliminary data.</text>
</comment>
<dbReference type="Proteomes" id="UP001519343">
    <property type="component" value="Unassembled WGS sequence"/>
</dbReference>
<dbReference type="InterPro" id="IPR045527">
    <property type="entry name" value="DUF6470"/>
</dbReference>